<dbReference type="GO" id="GO:0051117">
    <property type="term" value="F:ATPase binding"/>
    <property type="evidence" value="ECO:0007669"/>
    <property type="project" value="TreeGrafter"/>
</dbReference>
<evidence type="ECO:0000256" key="1">
    <source>
        <dbReference type="ARBA" id="ARBA00007039"/>
    </source>
</evidence>
<dbReference type="GO" id="GO:0004252">
    <property type="term" value="F:serine-type endopeptidase activity"/>
    <property type="evidence" value="ECO:0007669"/>
    <property type="project" value="InterPro"/>
</dbReference>
<dbReference type="GO" id="GO:0004176">
    <property type="term" value="F:ATP-dependent peptidase activity"/>
    <property type="evidence" value="ECO:0007669"/>
    <property type="project" value="InterPro"/>
</dbReference>
<name>A0A8K1NA88_9ROSI</name>
<keyword evidence="4" id="KW-0645">Protease</keyword>
<proteinExistence type="inferred from homology"/>
<reference evidence="4" key="1">
    <citation type="submission" date="2021-06" db="EMBL/GenBank/DDBJ databases">
        <title>Complete plastid genome sequence of Hypericum ascyron provides new insights into dynamics and evolution within the family Hypericaceae.</title>
        <authorList>
            <person name="Sivagami J.C."/>
            <person name="Park S."/>
            <person name="Park S."/>
        </authorList>
    </citation>
    <scope>NUCLEOTIDE SEQUENCE</scope>
</reference>
<keyword evidence="4" id="KW-0150">Chloroplast</keyword>
<comment type="similarity">
    <text evidence="1 2">Belongs to the peptidase S14 family.</text>
</comment>
<evidence type="ECO:0000256" key="3">
    <source>
        <dbReference type="SAM" id="MobiDB-lite"/>
    </source>
</evidence>
<accession>A0A8K1NA88</accession>
<sequence length="357" mass="41994">MSLGVPHVPFYDPFYDTEDEFEDENFSSDYDSDVDDPELKAFRARKEEDDRDFQDSLDFEAARRLMREEDHFYKGWAEEYFAGKKRKLEEEEEEGDEEWVELPTLFYDAGVLFVFGKIDNEVANNIISSILLLNDEKENIDKLTFLINSPGGFLKSGLAIFDIMHSCDLDLSLNTVGLGLVASTASLMLSAGDQNYRSAFQHTRVMMHQPAGQFRLKSEERERKKEFTIFHKPPKIPIRHTMYELTSYIDELLDLRRRIIDVYAFTTQNDPDVISRDIERDFFMSAEDAKVYGIIDHVLLNREDSRGTESDEEDLYKEDLYKEDRDEAYKRIRRSMEDLEKEDLEEEDLEEEDLEEE</sequence>
<feature type="region of interest" description="Disordered" evidence="3">
    <location>
        <begin position="336"/>
        <end position="357"/>
    </location>
</feature>
<dbReference type="AlphaFoldDB" id="A0A8K1NA88"/>
<dbReference type="GO" id="GO:0006515">
    <property type="term" value="P:protein quality control for misfolded or incompletely synthesized proteins"/>
    <property type="evidence" value="ECO:0007669"/>
    <property type="project" value="TreeGrafter"/>
</dbReference>
<dbReference type="PANTHER" id="PTHR10381:SF11">
    <property type="entry name" value="ATP-DEPENDENT CLP PROTEASE PROTEOLYTIC SUBUNIT, MITOCHONDRIAL"/>
    <property type="match status" value="1"/>
</dbReference>
<protein>
    <recommendedName>
        <fullName evidence="2">ATP-dependent Clp protease proteolytic subunit</fullName>
    </recommendedName>
</protein>
<dbReference type="InterPro" id="IPR029045">
    <property type="entry name" value="ClpP/crotonase-like_dom_sf"/>
</dbReference>
<dbReference type="EMBL" id="MZ424306">
    <property type="protein sequence ID" value="UCU57552.1"/>
    <property type="molecule type" value="Genomic_DNA"/>
</dbReference>
<evidence type="ECO:0000313" key="4">
    <source>
        <dbReference type="EMBL" id="UCU57552.1"/>
    </source>
</evidence>
<dbReference type="Gene3D" id="3.90.226.10">
    <property type="entry name" value="2-enoyl-CoA Hydratase, Chain A, domain 1"/>
    <property type="match status" value="1"/>
</dbReference>
<keyword evidence="4" id="KW-0378">Hydrolase</keyword>
<evidence type="ECO:0000256" key="2">
    <source>
        <dbReference type="RuleBase" id="RU003567"/>
    </source>
</evidence>
<geneLocation type="chloroplast" evidence="4"/>
<dbReference type="InterPro" id="IPR001907">
    <property type="entry name" value="ClpP"/>
</dbReference>
<dbReference type="InterPro" id="IPR023562">
    <property type="entry name" value="ClpP/TepA"/>
</dbReference>
<dbReference type="GO" id="GO:0009368">
    <property type="term" value="C:endopeptidase Clp complex"/>
    <property type="evidence" value="ECO:0007669"/>
    <property type="project" value="TreeGrafter"/>
</dbReference>
<organism evidence="4">
    <name type="scientific">Hypericum ascyron</name>
    <dbReference type="NCBI Taxonomy" id="210378"/>
    <lineage>
        <taxon>Eukaryota</taxon>
        <taxon>Viridiplantae</taxon>
        <taxon>Streptophyta</taxon>
        <taxon>Embryophyta</taxon>
        <taxon>Tracheophyta</taxon>
        <taxon>Spermatophyta</taxon>
        <taxon>Magnoliopsida</taxon>
        <taxon>eudicotyledons</taxon>
        <taxon>Gunneridae</taxon>
        <taxon>Pentapetalae</taxon>
        <taxon>rosids</taxon>
        <taxon>fabids</taxon>
        <taxon>Malpighiales</taxon>
        <taxon>Hypericaceae</taxon>
        <taxon>Hypericeae</taxon>
        <taxon>Hypericum</taxon>
    </lineage>
</organism>
<dbReference type="PANTHER" id="PTHR10381">
    <property type="entry name" value="ATP-DEPENDENT CLP PROTEASE PROTEOLYTIC SUBUNIT"/>
    <property type="match status" value="1"/>
</dbReference>
<dbReference type="GO" id="GO:0009532">
    <property type="term" value="C:plastid stroma"/>
    <property type="evidence" value="ECO:0007669"/>
    <property type="project" value="UniProtKB-ARBA"/>
</dbReference>
<dbReference type="CDD" id="cd07017">
    <property type="entry name" value="S14_ClpP_2"/>
    <property type="match status" value="1"/>
</dbReference>
<dbReference type="SUPFAM" id="SSF52096">
    <property type="entry name" value="ClpP/crotonase"/>
    <property type="match status" value="1"/>
</dbReference>
<dbReference type="PRINTS" id="PR00127">
    <property type="entry name" value="CLPPROTEASEP"/>
</dbReference>
<dbReference type="Pfam" id="PF00574">
    <property type="entry name" value="CLP_protease"/>
    <property type="match status" value="2"/>
</dbReference>
<feature type="compositionally biased region" description="Acidic residues" evidence="3">
    <location>
        <begin position="339"/>
        <end position="357"/>
    </location>
</feature>
<gene>
    <name evidence="4" type="primary">clpP</name>
</gene>
<keyword evidence="4" id="KW-0934">Plastid</keyword>